<dbReference type="EMBL" id="FP565814">
    <property type="protein sequence ID" value="CBH25328.1"/>
    <property type="molecule type" value="Genomic_DNA"/>
</dbReference>
<name>D5HBC3_SALRM</name>
<dbReference type="PROSITE" id="PS00374">
    <property type="entry name" value="MGMT"/>
    <property type="match status" value="1"/>
</dbReference>
<evidence type="ECO:0000313" key="8">
    <source>
        <dbReference type="EMBL" id="CBH25328.1"/>
    </source>
</evidence>
<evidence type="ECO:0000259" key="7">
    <source>
        <dbReference type="Pfam" id="PF01035"/>
    </source>
</evidence>
<keyword evidence="5" id="KW-0234">DNA repair</keyword>
<dbReference type="PANTHER" id="PTHR42942:SF1">
    <property type="entry name" value="ALKYLTRANSFERASE-LIKE PROTEIN 1"/>
    <property type="match status" value="1"/>
</dbReference>
<dbReference type="InterPro" id="IPR036217">
    <property type="entry name" value="MethylDNA_cys_MeTrfase_DNAb"/>
</dbReference>
<dbReference type="InterPro" id="IPR014048">
    <property type="entry name" value="MethylDNA_cys_MeTrfase_DNA-bd"/>
</dbReference>
<dbReference type="AlphaFoldDB" id="D5HBC3"/>
<evidence type="ECO:0000313" key="9">
    <source>
        <dbReference type="Proteomes" id="UP000000933"/>
    </source>
</evidence>
<accession>D5HBC3</accession>
<evidence type="ECO:0000256" key="3">
    <source>
        <dbReference type="ARBA" id="ARBA00022679"/>
    </source>
</evidence>
<comment type="catalytic activity">
    <reaction evidence="1">
        <text>a 4-O-methyl-thymidine in DNA + L-cysteinyl-[protein] = a thymidine in DNA + S-methyl-L-cysteinyl-[protein]</text>
        <dbReference type="Rhea" id="RHEA:53428"/>
        <dbReference type="Rhea" id="RHEA-COMP:10131"/>
        <dbReference type="Rhea" id="RHEA-COMP:10132"/>
        <dbReference type="Rhea" id="RHEA-COMP:13555"/>
        <dbReference type="Rhea" id="RHEA-COMP:13556"/>
        <dbReference type="ChEBI" id="CHEBI:29950"/>
        <dbReference type="ChEBI" id="CHEBI:82612"/>
        <dbReference type="ChEBI" id="CHEBI:137386"/>
        <dbReference type="ChEBI" id="CHEBI:137387"/>
        <dbReference type="EC" id="2.1.1.63"/>
    </reaction>
</comment>
<dbReference type="Gene3D" id="1.10.10.10">
    <property type="entry name" value="Winged helix-like DNA-binding domain superfamily/Winged helix DNA-binding domain"/>
    <property type="match status" value="1"/>
</dbReference>
<evidence type="ECO:0000256" key="6">
    <source>
        <dbReference type="ARBA" id="ARBA00049348"/>
    </source>
</evidence>
<dbReference type="NCBIfam" id="TIGR00589">
    <property type="entry name" value="ogt"/>
    <property type="match status" value="1"/>
</dbReference>
<dbReference type="CDD" id="cd06445">
    <property type="entry name" value="ATase"/>
    <property type="match status" value="1"/>
</dbReference>
<reference evidence="9" key="2">
    <citation type="submission" date="2010-04" db="EMBL/GenBank/DDBJ databases">
        <title>Genome sequence of Salinibacter ruber M8.</title>
        <authorList>
            <consortium name="Genoscope"/>
        </authorList>
    </citation>
    <scope>NUCLEOTIDE SEQUENCE [LARGE SCALE GENOMIC DNA]</scope>
    <source>
        <strain evidence="9">M8</strain>
    </source>
</reference>
<dbReference type="InterPro" id="IPR036388">
    <property type="entry name" value="WH-like_DNA-bd_sf"/>
</dbReference>
<evidence type="ECO:0000256" key="2">
    <source>
        <dbReference type="ARBA" id="ARBA00022603"/>
    </source>
</evidence>
<dbReference type="GO" id="GO:0006281">
    <property type="term" value="P:DNA repair"/>
    <property type="evidence" value="ECO:0007669"/>
    <property type="project" value="UniProtKB-KW"/>
</dbReference>
<dbReference type="Proteomes" id="UP000000933">
    <property type="component" value="Chromosome"/>
</dbReference>
<comment type="catalytic activity">
    <reaction evidence="6">
        <text>a 6-O-methyl-2'-deoxyguanosine in DNA + L-cysteinyl-[protein] = S-methyl-L-cysteinyl-[protein] + a 2'-deoxyguanosine in DNA</text>
        <dbReference type="Rhea" id="RHEA:24000"/>
        <dbReference type="Rhea" id="RHEA-COMP:10131"/>
        <dbReference type="Rhea" id="RHEA-COMP:10132"/>
        <dbReference type="Rhea" id="RHEA-COMP:11367"/>
        <dbReference type="Rhea" id="RHEA-COMP:11368"/>
        <dbReference type="ChEBI" id="CHEBI:29950"/>
        <dbReference type="ChEBI" id="CHEBI:82612"/>
        <dbReference type="ChEBI" id="CHEBI:85445"/>
        <dbReference type="ChEBI" id="CHEBI:85448"/>
        <dbReference type="EC" id="2.1.1.63"/>
    </reaction>
</comment>
<keyword evidence="4" id="KW-0227">DNA damage</keyword>
<keyword evidence="2" id="KW-0489">Methyltransferase</keyword>
<sequence length="128" mass="13954">MSVSGPCLSCDTPGCTMQAHSDSDESFFERAWAVVAQIPVGRVTTYGDIAAHLGRRGAARIVGWALKDAVGGDLPCHRVVNRNGVLTGRRHFETPHVMAERLRSEGVTFVAEDQVDLDAHRWRPGEAE</sequence>
<dbReference type="InterPro" id="IPR052520">
    <property type="entry name" value="ATL_DNA_repair"/>
</dbReference>
<dbReference type="KEGG" id="srm:SRM_02407"/>
<protein>
    <recommendedName>
        <fullName evidence="7">Methylated-DNA-[protein]-cysteine S-methyltransferase DNA binding domain-containing protein</fullName>
    </recommendedName>
</protein>
<dbReference type="InterPro" id="IPR001497">
    <property type="entry name" value="MethylDNA_cys_MeTrfase_AS"/>
</dbReference>
<evidence type="ECO:0000256" key="4">
    <source>
        <dbReference type="ARBA" id="ARBA00022763"/>
    </source>
</evidence>
<keyword evidence="3" id="KW-0808">Transferase</keyword>
<evidence type="ECO:0000256" key="1">
    <source>
        <dbReference type="ARBA" id="ARBA00001286"/>
    </source>
</evidence>
<gene>
    <name evidence="8" type="ordered locus">SRM_02407</name>
</gene>
<dbReference type="HOGENOM" id="CLU_000445_52_5_10"/>
<dbReference type="GO" id="GO:0032259">
    <property type="term" value="P:methylation"/>
    <property type="evidence" value="ECO:0007669"/>
    <property type="project" value="UniProtKB-KW"/>
</dbReference>
<organism evidence="8 9">
    <name type="scientific">Salinibacter ruber (strain M8)</name>
    <dbReference type="NCBI Taxonomy" id="761659"/>
    <lineage>
        <taxon>Bacteria</taxon>
        <taxon>Pseudomonadati</taxon>
        <taxon>Rhodothermota</taxon>
        <taxon>Rhodothermia</taxon>
        <taxon>Rhodothermales</taxon>
        <taxon>Salinibacteraceae</taxon>
        <taxon>Salinibacter</taxon>
    </lineage>
</organism>
<dbReference type="SUPFAM" id="SSF46767">
    <property type="entry name" value="Methylated DNA-protein cysteine methyltransferase, C-terminal domain"/>
    <property type="match status" value="1"/>
</dbReference>
<dbReference type="PANTHER" id="PTHR42942">
    <property type="entry name" value="6-O-METHYLGUANINE DNA METHYLTRANSFERASE"/>
    <property type="match status" value="1"/>
</dbReference>
<evidence type="ECO:0000256" key="5">
    <source>
        <dbReference type="ARBA" id="ARBA00023204"/>
    </source>
</evidence>
<dbReference type="Pfam" id="PF01035">
    <property type="entry name" value="DNA_binding_1"/>
    <property type="match status" value="1"/>
</dbReference>
<dbReference type="GO" id="GO:0003908">
    <property type="term" value="F:methylated-DNA-[protein]-cysteine S-methyltransferase activity"/>
    <property type="evidence" value="ECO:0007669"/>
    <property type="project" value="UniProtKB-EC"/>
</dbReference>
<reference evidence="8 9" key="1">
    <citation type="journal article" date="2010" name="ISME J.">
        <title>Fine-scale evolution: genomic, phenotypic and ecological differentiation in two coexisting Salinibacter ruber strains.</title>
        <authorList>
            <person name="Pena A."/>
            <person name="Teeling H."/>
            <person name="Huerta-Cepas J."/>
            <person name="Santos F."/>
            <person name="Yarza P."/>
            <person name="Brito-Echeverria J."/>
            <person name="Lucio M."/>
            <person name="Schmitt-Kopplin P."/>
            <person name="Meseguer I."/>
            <person name="Schenowitz C."/>
            <person name="Dossat C."/>
            <person name="Barbe V."/>
            <person name="Dopazo J."/>
            <person name="Rossello-Mora R."/>
            <person name="Schuler M."/>
            <person name="Glockner F.O."/>
            <person name="Amann R."/>
            <person name="Gabaldon T."/>
            <person name="Anton J."/>
        </authorList>
    </citation>
    <scope>NUCLEOTIDE SEQUENCE [LARGE SCALE GENOMIC DNA]</scope>
    <source>
        <strain evidence="8 9">M8</strain>
    </source>
</reference>
<feature type="domain" description="Methylated-DNA-[protein]-cysteine S-methyltransferase DNA binding" evidence="7">
    <location>
        <begin position="27"/>
        <end position="107"/>
    </location>
</feature>
<proteinExistence type="predicted"/>